<dbReference type="EMBL" id="JAFNEN010000207">
    <property type="protein sequence ID" value="KAG8189690.1"/>
    <property type="molecule type" value="Genomic_DNA"/>
</dbReference>
<dbReference type="AlphaFoldDB" id="A0AAV6UYU7"/>
<sequence length="112" mass="12341">MCLYNELAPGLAFSNAPGLAFSNAPGLAFTQEYSAAAFAGRLRRDDGAHSHTAHFDRRSFFRDTFFHVLNFLPRIGNRLVQEKYIHSELTLVTSAPSPSKLAKGTEASALWP</sequence>
<accession>A0AAV6UYU7</accession>
<protein>
    <submittedName>
        <fullName evidence="1">Uncharacterized protein</fullName>
    </submittedName>
</protein>
<evidence type="ECO:0000313" key="2">
    <source>
        <dbReference type="Proteomes" id="UP000827092"/>
    </source>
</evidence>
<organism evidence="1 2">
    <name type="scientific">Oedothorax gibbosus</name>
    <dbReference type="NCBI Taxonomy" id="931172"/>
    <lineage>
        <taxon>Eukaryota</taxon>
        <taxon>Metazoa</taxon>
        <taxon>Ecdysozoa</taxon>
        <taxon>Arthropoda</taxon>
        <taxon>Chelicerata</taxon>
        <taxon>Arachnida</taxon>
        <taxon>Araneae</taxon>
        <taxon>Araneomorphae</taxon>
        <taxon>Entelegynae</taxon>
        <taxon>Araneoidea</taxon>
        <taxon>Linyphiidae</taxon>
        <taxon>Erigoninae</taxon>
        <taxon>Oedothorax</taxon>
    </lineage>
</organism>
<gene>
    <name evidence="1" type="ORF">JTE90_022504</name>
</gene>
<evidence type="ECO:0000313" key="1">
    <source>
        <dbReference type="EMBL" id="KAG8189690.1"/>
    </source>
</evidence>
<proteinExistence type="predicted"/>
<reference evidence="1 2" key="1">
    <citation type="journal article" date="2022" name="Nat. Ecol. Evol.">
        <title>A masculinizing supergene underlies an exaggerated male reproductive morph in a spider.</title>
        <authorList>
            <person name="Hendrickx F."/>
            <person name="De Corte Z."/>
            <person name="Sonet G."/>
            <person name="Van Belleghem S.M."/>
            <person name="Kostlbacher S."/>
            <person name="Vangestel C."/>
        </authorList>
    </citation>
    <scope>NUCLEOTIDE SEQUENCE [LARGE SCALE GENOMIC DNA]</scope>
    <source>
        <strain evidence="1">W744_W776</strain>
    </source>
</reference>
<keyword evidence="2" id="KW-1185">Reference proteome</keyword>
<dbReference type="Proteomes" id="UP000827092">
    <property type="component" value="Unassembled WGS sequence"/>
</dbReference>
<name>A0AAV6UYU7_9ARAC</name>
<comment type="caution">
    <text evidence="1">The sequence shown here is derived from an EMBL/GenBank/DDBJ whole genome shotgun (WGS) entry which is preliminary data.</text>
</comment>